<dbReference type="InterPro" id="IPR025857">
    <property type="entry name" value="MacB_PCD"/>
</dbReference>
<dbReference type="Pfam" id="PF12704">
    <property type="entry name" value="MacB_PCD"/>
    <property type="match status" value="1"/>
</dbReference>
<evidence type="ECO:0000256" key="3">
    <source>
        <dbReference type="ARBA" id="ARBA00011131"/>
    </source>
</evidence>
<keyword evidence="8 11" id="KW-1133">Transmembrane helix</keyword>
<dbReference type="InterPro" id="IPR003838">
    <property type="entry name" value="ABC3_permease_C"/>
</dbReference>
<evidence type="ECO:0000313" key="14">
    <source>
        <dbReference type="EMBL" id="SPD91726.1"/>
    </source>
</evidence>
<proteinExistence type="inferred from homology"/>
<feature type="domain" description="MacB-like periplasmic core" evidence="13">
    <location>
        <begin position="64"/>
        <end position="184"/>
    </location>
</feature>
<evidence type="ECO:0000256" key="9">
    <source>
        <dbReference type="ARBA" id="ARBA00023136"/>
    </source>
</evidence>
<reference evidence="15 16" key="1">
    <citation type="submission" date="2018-02" db="EMBL/GenBank/DDBJ databases">
        <authorList>
            <person name="Cohen D.B."/>
            <person name="Kent A.D."/>
        </authorList>
    </citation>
    <scope>NUCLEOTIDE SEQUENCE [LARGE SCALE GENOMIC DNA]</scope>
    <source>
        <strain evidence="15 16">CECT 9216</strain>
    </source>
</reference>
<evidence type="ECO:0000256" key="4">
    <source>
        <dbReference type="ARBA" id="ARBA00016962"/>
    </source>
</evidence>
<evidence type="ECO:0000256" key="2">
    <source>
        <dbReference type="ARBA" id="ARBA00008697"/>
    </source>
</evidence>
<dbReference type="RefSeq" id="WP_105299661.1">
    <property type="nucleotide sequence ID" value="NZ_CAURUR010000001.1"/>
</dbReference>
<dbReference type="InterPro" id="IPR051125">
    <property type="entry name" value="ABC-4/HrtB_transporter"/>
</dbReference>
<evidence type="ECO:0000313" key="16">
    <source>
        <dbReference type="Proteomes" id="UP000237923"/>
    </source>
</evidence>
<evidence type="ECO:0000313" key="17">
    <source>
        <dbReference type="Proteomes" id="UP000239237"/>
    </source>
</evidence>
<dbReference type="PANTHER" id="PTHR43738">
    <property type="entry name" value="ABC TRANSPORTER, MEMBRANE PROTEIN"/>
    <property type="match status" value="1"/>
</dbReference>
<comment type="subcellular location">
    <subcellularLocation>
        <location evidence="1">Cell membrane</location>
        <topology evidence="1">Multi-pass membrane protein</topology>
    </subcellularLocation>
</comment>
<evidence type="ECO:0000259" key="12">
    <source>
        <dbReference type="Pfam" id="PF02687"/>
    </source>
</evidence>
<evidence type="ECO:0000256" key="7">
    <source>
        <dbReference type="ARBA" id="ARBA00022692"/>
    </source>
</evidence>
<feature type="domain" description="ABC3 transporter permease C-terminal" evidence="12">
    <location>
        <begin position="231"/>
        <end position="342"/>
    </location>
</feature>
<dbReference type="EMBL" id="OKQU01000001">
    <property type="protein sequence ID" value="SPE07005.1"/>
    <property type="molecule type" value="Genomic_DNA"/>
</dbReference>
<feature type="transmembrane region" description="Helical" evidence="11">
    <location>
        <begin position="231"/>
        <end position="251"/>
    </location>
</feature>
<name>A0A2N9KAA8_9LACO</name>
<dbReference type="EMBL" id="OKQR01000001">
    <property type="protein sequence ID" value="SPD91726.1"/>
    <property type="molecule type" value="Genomic_DNA"/>
</dbReference>
<protein>
    <recommendedName>
        <fullName evidence="4">Putative hemin transport system permease protein HrtB</fullName>
    </recommendedName>
</protein>
<organism evidence="15 16">
    <name type="scientific">Leuconostoc suionicum</name>
    <dbReference type="NCBI Taxonomy" id="1511761"/>
    <lineage>
        <taxon>Bacteria</taxon>
        <taxon>Bacillati</taxon>
        <taxon>Bacillota</taxon>
        <taxon>Bacilli</taxon>
        <taxon>Lactobacillales</taxon>
        <taxon>Lactobacillaceae</taxon>
        <taxon>Leuconostoc</taxon>
    </lineage>
</organism>
<accession>A0A2N9KAA8</accession>
<dbReference type="GO" id="GO:0005886">
    <property type="term" value="C:plasma membrane"/>
    <property type="evidence" value="ECO:0007669"/>
    <property type="project" value="UniProtKB-SubCell"/>
</dbReference>
<gene>
    <name evidence="14" type="ORF">LES8486_00711</name>
    <name evidence="15" type="ORF">LES9216_00858</name>
</gene>
<evidence type="ECO:0000256" key="11">
    <source>
        <dbReference type="SAM" id="Phobius"/>
    </source>
</evidence>
<keyword evidence="6" id="KW-1003">Cell membrane</keyword>
<comment type="subunit">
    <text evidence="3">The complex is composed of two ATP-binding proteins (HrtA), two transmembrane proteins (HrtB) and a solute-binding protein.</text>
</comment>
<dbReference type="PANTHER" id="PTHR43738:SF1">
    <property type="entry name" value="HEMIN TRANSPORT SYSTEM PERMEASE PROTEIN HRTB-RELATED"/>
    <property type="match status" value="1"/>
</dbReference>
<evidence type="ECO:0000313" key="15">
    <source>
        <dbReference type="EMBL" id="SPE07005.1"/>
    </source>
</evidence>
<dbReference type="Pfam" id="PF02687">
    <property type="entry name" value="FtsX"/>
    <property type="match status" value="1"/>
</dbReference>
<sequence length="348" mass="38395">MFLALREIRHEKLRYSLIVTLILFISYLVFILNGLATGLSDLNKSAITQWQASKILLDKDAEGRLTQSFLDSDDQKKVSGQGTAISQYSTLVKNSHADKTNAQILAIKSDGFIYKNIKITSGHRFTGDNTATVSDELKKSGFKIGDEITVANSDEKLKIVGFTSNASLNVAPVIYTSFQTLKKINQAPVNALVFNKKITGDTHFKNSKLYTIKSFIEKLPGYQAQQLTFKFMIGFLFVIVLIVISIFLYILTIQKLPNFGVMKAQGISTKYLVLNTLTQTFLMAVVGIGLAIIFTIITSYVLPSEVPIAISTTQVIATSFGILIMSLLGSLLPIRQIIKVDPFEMIGG</sequence>
<comment type="function">
    <text evidence="10">Part of the ABC transporter complex hrt involved in hemin import. Responsible for the translocation of the substrate across the membrane.</text>
</comment>
<evidence type="ECO:0000256" key="6">
    <source>
        <dbReference type="ARBA" id="ARBA00022475"/>
    </source>
</evidence>
<keyword evidence="9 11" id="KW-0472">Membrane</keyword>
<evidence type="ECO:0000256" key="5">
    <source>
        <dbReference type="ARBA" id="ARBA00022448"/>
    </source>
</evidence>
<comment type="similarity">
    <text evidence="2">Belongs to the ABC-4 integral membrane protein family. HrtB subfamily.</text>
</comment>
<evidence type="ECO:0000256" key="8">
    <source>
        <dbReference type="ARBA" id="ARBA00022989"/>
    </source>
</evidence>
<feature type="transmembrane region" description="Helical" evidence="11">
    <location>
        <begin position="272"/>
        <end position="302"/>
    </location>
</feature>
<keyword evidence="7 11" id="KW-0812">Transmembrane</keyword>
<evidence type="ECO:0000256" key="1">
    <source>
        <dbReference type="ARBA" id="ARBA00004651"/>
    </source>
</evidence>
<evidence type="ECO:0000256" key="10">
    <source>
        <dbReference type="ARBA" id="ARBA00024973"/>
    </source>
</evidence>
<evidence type="ECO:0000259" key="13">
    <source>
        <dbReference type="Pfam" id="PF12704"/>
    </source>
</evidence>
<dbReference type="Proteomes" id="UP000239237">
    <property type="component" value="Unassembled WGS sequence"/>
</dbReference>
<feature type="transmembrane region" description="Helical" evidence="11">
    <location>
        <begin position="15"/>
        <end position="36"/>
    </location>
</feature>
<dbReference type="AlphaFoldDB" id="A0A2N9KAA8"/>
<dbReference type="Proteomes" id="UP000237923">
    <property type="component" value="Unassembled WGS sequence"/>
</dbReference>
<keyword evidence="5" id="KW-0813">Transport</keyword>
<feature type="transmembrane region" description="Helical" evidence="11">
    <location>
        <begin position="308"/>
        <end position="332"/>
    </location>
</feature>
<reference evidence="14 17" key="2">
    <citation type="submission" date="2018-02" db="EMBL/GenBank/DDBJ databases">
        <authorList>
            <person name="Rodrigo-Torres L."/>
            <person name="Arahal R. D."/>
            <person name="Lucena T."/>
        </authorList>
    </citation>
    <scope>NUCLEOTIDE SEQUENCE [LARGE SCALE GENOMIC DNA]</scope>
    <source>
        <strain evidence="14 17">CECT 8486</strain>
    </source>
</reference>
<keyword evidence="17" id="KW-1185">Reference proteome</keyword>